<feature type="region of interest" description="Disordered" evidence="1">
    <location>
        <begin position="1"/>
        <end position="64"/>
    </location>
</feature>
<dbReference type="Gene3D" id="3.30.465.10">
    <property type="match status" value="1"/>
</dbReference>
<dbReference type="Gene3D" id="3.40.50.150">
    <property type="entry name" value="Vaccinia Virus protein VP39"/>
    <property type="match status" value="1"/>
</dbReference>
<evidence type="ECO:0000256" key="1">
    <source>
        <dbReference type="SAM" id="MobiDB-lite"/>
    </source>
</evidence>
<feature type="compositionally biased region" description="Basic residues" evidence="1">
    <location>
        <begin position="1173"/>
        <end position="1183"/>
    </location>
</feature>
<feature type="compositionally biased region" description="Basic residues" evidence="1">
    <location>
        <begin position="1190"/>
        <end position="1206"/>
    </location>
</feature>
<dbReference type="InterPro" id="IPR013216">
    <property type="entry name" value="Methyltransf_11"/>
</dbReference>
<feature type="compositionally biased region" description="Low complexity" evidence="1">
    <location>
        <begin position="1232"/>
        <end position="1256"/>
    </location>
</feature>
<feature type="domain" description="Methyltransferase type 11" evidence="2">
    <location>
        <begin position="656"/>
        <end position="696"/>
    </location>
</feature>
<evidence type="ECO:0000313" key="3">
    <source>
        <dbReference type="EMBL" id="CAK0856657.1"/>
    </source>
</evidence>
<comment type="caution">
    <text evidence="3">The sequence shown here is derived from an EMBL/GenBank/DDBJ whole genome shotgun (WGS) entry which is preliminary data.</text>
</comment>
<protein>
    <recommendedName>
        <fullName evidence="2">Methyltransferase type 11 domain-containing protein</fullName>
    </recommendedName>
</protein>
<accession>A0ABN9UCH2</accession>
<dbReference type="Proteomes" id="UP001189429">
    <property type="component" value="Unassembled WGS sequence"/>
</dbReference>
<proteinExistence type="predicted"/>
<dbReference type="EMBL" id="CAUYUJ010015658">
    <property type="protein sequence ID" value="CAK0856657.1"/>
    <property type="molecule type" value="Genomic_DNA"/>
</dbReference>
<evidence type="ECO:0000313" key="4">
    <source>
        <dbReference type="Proteomes" id="UP001189429"/>
    </source>
</evidence>
<feature type="region of interest" description="Disordered" evidence="1">
    <location>
        <begin position="1163"/>
        <end position="1261"/>
    </location>
</feature>
<name>A0ABN9UCH2_9DINO</name>
<reference evidence="3" key="1">
    <citation type="submission" date="2023-10" db="EMBL/GenBank/DDBJ databases">
        <authorList>
            <person name="Chen Y."/>
            <person name="Shah S."/>
            <person name="Dougan E. K."/>
            <person name="Thang M."/>
            <person name="Chan C."/>
        </authorList>
    </citation>
    <scope>NUCLEOTIDE SEQUENCE [LARGE SCALE GENOMIC DNA]</scope>
</reference>
<gene>
    <name evidence="3" type="ORF">PCOR1329_LOCUS46997</name>
</gene>
<dbReference type="Pfam" id="PF08241">
    <property type="entry name" value="Methyltransf_11"/>
    <property type="match status" value="1"/>
</dbReference>
<dbReference type="InterPro" id="IPR016169">
    <property type="entry name" value="FAD-bd_PCMH_sub2"/>
</dbReference>
<keyword evidence="4" id="KW-1185">Reference proteome</keyword>
<dbReference type="SUPFAM" id="SSF53335">
    <property type="entry name" value="S-adenosyl-L-methionine-dependent methyltransferases"/>
    <property type="match status" value="1"/>
</dbReference>
<evidence type="ECO:0000259" key="2">
    <source>
        <dbReference type="Pfam" id="PF08241"/>
    </source>
</evidence>
<organism evidence="3 4">
    <name type="scientific">Prorocentrum cordatum</name>
    <dbReference type="NCBI Taxonomy" id="2364126"/>
    <lineage>
        <taxon>Eukaryota</taxon>
        <taxon>Sar</taxon>
        <taxon>Alveolata</taxon>
        <taxon>Dinophyceae</taxon>
        <taxon>Prorocentrales</taxon>
        <taxon>Prorocentraceae</taxon>
        <taxon>Prorocentrum</taxon>
    </lineage>
</organism>
<sequence>MDFSRPSHGNAPNLHRSTRGRFIPCRFDVGTRSGESAPPPSASRGPKQGTPRCAAGTGGGPEPLREVAEVDAELLHIQRRGHPRRERPRHHHGPLLRGECVTSFRLARLARAGADAGGSGGWPSAVRPEVVACTRPRGSGARGDSEELFQLALGGYGCFGVITEVTMRVRDNVALQMDSFSVALPGGEERASGGVIRSEDFEQIYGSVVAASAPALNDNAVDRVEIKLARLNIITLSSISVYVFRPSSVPIASPGLGLQPRQLSTKSRVLYKWAMPAMKEARYAMEEASGVALDWSSDDGLTRNQLLYESAVPLAQLYEPLFHRDDTFILQEFFVPHPQFNAWLNLSRPIYGDLNKEDSGGLILLNTTIRFVQQDTDTYLRYSRSLDGVYAFVLYYLVTVQCGGTFYLPYRKCYSHQLFQQAYPMAEGFAALKEKHDPAGVFSNLWFEHYVLPLCSPGYRDRSGAGDVVLRRSGSYRALMRDAELRERFRDEFLVNIFSIADKAEVMREIGKACWDPRNLHDFDIFCALRRHFHGACAGTPSPLAVASKGWNAIRQLTHQKQEFVRETASIVGKLGKFGRLHDHVSVGDHGKTVPRLRDALSMRGRVWIVHDQEPDPDSLACVLERGTLDTIGDFVHYDYTSPSSMALGFGSAAVIPDESVDLVTIHQGLHHMPLDELPKFLKNVERILRPGGLFLVRDEQREIRAFRPVAEWREVVEGATCLKDSMLYEWEAGDPTWDEMLCFYRPPLHAPCPGSAPGPCRRGRVGDRGGCEGQQEEPPILPLLRTLAGQAPAAAKRELEGFLDEVGSSWLPCAEGAVRDLLQDKLPRLIAENLGEGHPAVGMLRDTVAPMVERVLAQARATACRLSAMLENTEVQEVFDFKGLLDFPELFLILPALDRKVRRADAAAKDVPGPERMLVEVVRRYLPIFLISSSAEKELAEGVAAGELPTSTAPAWAEPSGSDDVTGEEVRREFRDLERLFPQLLDPATLANSGFSLRQQSALVTQFGGADFDSACANLAWYLDRHTWDGIRKNARLACERRSLPTKELVLGETPAARQHPWHFAVLWFLKAPRVTFRPKAKVGLSLLGLGEVVALWQRCQEQAQAERGGGAEGSRAPARAVDVVDASQALPSALSGEQLEGLEACTAQLEGHGPVVTATISFAGAGPNRDPRKRRHARPVRRGGGARGHLRVHQHHQPPHRHHAGAPLPARQLPGAQRRGRAARERAAAGRRAGQGPGRRSTSSSTRARGAASRPRQHRAWVPGCCRTTRCACRTRAGGCSSTRIA</sequence>
<dbReference type="InterPro" id="IPR029063">
    <property type="entry name" value="SAM-dependent_MTases_sf"/>
</dbReference>